<reference evidence="2 3" key="1">
    <citation type="journal article" date="2020" name="ISME J.">
        <title>Uncovering the hidden diversity of litter-decomposition mechanisms in mushroom-forming fungi.</title>
        <authorList>
            <person name="Floudas D."/>
            <person name="Bentzer J."/>
            <person name="Ahren D."/>
            <person name="Johansson T."/>
            <person name="Persson P."/>
            <person name="Tunlid A."/>
        </authorList>
    </citation>
    <scope>NUCLEOTIDE SEQUENCE [LARGE SCALE GENOMIC DNA]</scope>
    <source>
        <strain evidence="2 3">CBS 661.87</strain>
    </source>
</reference>
<name>A0A8H5HAN9_9AGAR</name>
<dbReference type="EMBL" id="JAACJP010000015">
    <property type="protein sequence ID" value="KAF5379784.1"/>
    <property type="molecule type" value="Genomic_DNA"/>
</dbReference>
<comment type="caution">
    <text evidence="2">The sequence shown here is derived from an EMBL/GenBank/DDBJ whole genome shotgun (WGS) entry which is preliminary data.</text>
</comment>
<evidence type="ECO:0000256" key="1">
    <source>
        <dbReference type="SAM" id="MobiDB-lite"/>
    </source>
</evidence>
<organism evidence="2 3">
    <name type="scientific">Tricholomella constricta</name>
    <dbReference type="NCBI Taxonomy" id="117010"/>
    <lineage>
        <taxon>Eukaryota</taxon>
        <taxon>Fungi</taxon>
        <taxon>Dikarya</taxon>
        <taxon>Basidiomycota</taxon>
        <taxon>Agaricomycotina</taxon>
        <taxon>Agaricomycetes</taxon>
        <taxon>Agaricomycetidae</taxon>
        <taxon>Agaricales</taxon>
        <taxon>Tricholomatineae</taxon>
        <taxon>Lyophyllaceae</taxon>
        <taxon>Tricholomella</taxon>
    </lineage>
</organism>
<dbReference type="OrthoDB" id="3256438at2759"/>
<accession>A0A8H5HAN9</accession>
<sequence length="268" mass="29738">MSLLAVHSTVSLQLSEPRKRTSSFSYPNQVPAFAASPRPAKAPRIAAEMGATLRRTESYITLADICPASTIRRTDQLVPYHRTLQYYKEQRDRRKAQINRSVEPITIRIRPDPVPRPTVRHHAPQPSKPNTPTPISTPNQIRIVAPNPRCAVPTINTPPRQSSPLAPTRSTLPGRPQFPRSKPEPDLYRKAIKTSMKGSPEGQKILRMGPRLAVSIMTATMELERLVADQENESQDIIMADATATSPVLSKSWVAVSGEDWEMVESGA</sequence>
<feature type="compositionally biased region" description="Polar residues" evidence="1">
    <location>
        <begin position="154"/>
        <end position="171"/>
    </location>
</feature>
<evidence type="ECO:0000313" key="3">
    <source>
        <dbReference type="Proteomes" id="UP000565441"/>
    </source>
</evidence>
<dbReference type="Proteomes" id="UP000565441">
    <property type="component" value="Unassembled WGS sequence"/>
</dbReference>
<feature type="region of interest" description="Disordered" evidence="1">
    <location>
        <begin position="154"/>
        <end position="185"/>
    </location>
</feature>
<proteinExistence type="predicted"/>
<evidence type="ECO:0000313" key="2">
    <source>
        <dbReference type="EMBL" id="KAF5379784.1"/>
    </source>
</evidence>
<protein>
    <submittedName>
        <fullName evidence="2">Uncharacterized protein</fullName>
    </submittedName>
</protein>
<gene>
    <name evidence="2" type="ORF">D9615_005703</name>
</gene>
<keyword evidence="3" id="KW-1185">Reference proteome</keyword>
<feature type="region of interest" description="Disordered" evidence="1">
    <location>
        <begin position="109"/>
        <end position="140"/>
    </location>
</feature>
<dbReference type="AlphaFoldDB" id="A0A8H5HAN9"/>